<evidence type="ECO:0000256" key="1">
    <source>
        <dbReference type="SAM" id="SignalP"/>
    </source>
</evidence>
<keyword evidence="3" id="KW-1185">Reference proteome</keyword>
<accession>A0ABQ4EQ26</accession>
<reference evidence="2 3" key="1">
    <citation type="submission" date="2021-01" db="EMBL/GenBank/DDBJ databases">
        <title>Whole genome shotgun sequence of Plantactinospora mayteni NBRC 109088.</title>
        <authorList>
            <person name="Komaki H."/>
            <person name="Tamura T."/>
        </authorList>
    </citation>
    <scope>NUCLEOTIDE SEQUENCE [LARGE SCALE GENOMIC DNA]</scope>
    <source>
        <strain evidence="2 3">NBRC 109088</strain>
    </source>
</reference>
<dbReference type="EMBL" id="BONX01000023">
    <property type="protein sequence ID" value="GIG96771.1"/>
    <property type="molecule type" value="Genomic_DNA"/>
</dbReference>
<evidence type="ECO:0000313" key="3">
    <source>
        <dbReference type="Proteomes" id="UP000621500"/>
    </source>
</evidence>
<dbReference type="Proteomes" id="UP000621500">
    <property type="component" value="Unassembled WGS sequence"/>
</dbReference>
<evidence type="ECO:0000313" key="2">
    <source>
        <dbReference type="EMBL" id="GIG96771.1"/>
    </source>
</evidence>
<proteinExistence type="predicted"/>
<keyword evidence="1" id="KW-0732">Signal</keyword>
<sequence>MRHMTTVREGLARSWRAVGGALALVTAATVVLAAPTPAMANEDWLYECAFQNVSCQTGTKVDSVPSDKCGTAGSAGHLTRVCVLYHGDKVYVRDGQADGHSAVGVVISSTGSIRTRYCRNPHGNGTWAECNFDWTEESSKDVYGGYRDNNSTVHKEFVFGFANN</sequence>
<feature type="chain" id="PRO_5045709877" description="Secreted protein" evidence="1">
    <location>
        <begin position="34"/>
        <end position="164"/>
    </location>
</feature>
<name>A0ABQ4EQ26_9ACTN</name>
<gene>
    <name evidence="2" type="ORF">Pma05_33440</name>
</gene>
<feature type="signal peptide" evidence="1">
    <location>
        <begin position="1"/>
        <end position="33"/>
    </location>
</feature>
<comment type="caution">
    <text evidence="2">The sequence shown here is derived from an EMBL/GenBank/DDBJ whole genome shotgun (WGS) entry which is preliminary data.</text>
</comment>
<protein>
    <recommendedName>
        <fullName evidence="4">Secreted protein</fullName>
    </recommendedName>
</protein>
<evidence type="ECO:0008006" key="4">
    <source>
        <dbReference type="Google" id="ProtNLM"/>
    </source>
</evidence>
<organism evidence="2 3">
    <name type="scientific">Plantactinospora mayteni</name>
    <dbReference type="NCBI Taxonomy" id="566021"/>
    <lineage>
        <taxon>Bacteria</taxon>
        <taxon>Bacillati</taxon>
        <taxon>Actinomycetota</taxon>
        <taxon>Actinomycetes</taxon>
        <taxon>Micromonosporales</taxon>
        <taxon>Micromonosporaceae</taxon>
        <taxon>Plantactinospora</taxon>
    </lineage>
</organism>